<accession>A0A9Q4QRV7</accession>
<reference evidence="1" key="3">
    <citation type="submission" date="2021-11" db="EMBL/GenBank/DDBJ databases">
        <authorList>
            <person name="Denance N."/>
            <person name="Briand M."/>
            <person name="Dupas E."/>
            <person name="Durand K."/>
            <person name="Legendre B."/>
            <person name="Cunty A."/>
            <person name="Donnadieu C."/>
            <person name="Lopez Roques C."/>
            <person name="Cesbron S."/>
            <person name="Jacques M.A."/>
        </authorList>
    </citation>
    <scope>NUCLEOTIDE SEQUENCE</scope>
    <source>
        <strain evidence="1">CFBP8070</strain>
    </source>
</reference>
<dbReference type="Proteomes" id="UP001220702">
    <property type="component" value="Unassembled WGS sequence"/>
</dbReference>
<sequence length="63" mass="6775">MAKSLLDKIGLERSNKLMREATHKAIADAHAHGLSVTADVGGVLSEIFPDGHVEPVRYSAHPE</sequence>
<evidence type="ECO:0000313" key="3">
    <source>
        <dbReference type="Proteomes" id="UP000474061"/>
    </source>
</evidence>
<dbReference type="Proteomes" id="UP000474061">
    <property type="component" value="Unassembled WGS sequence"/>
</dbReference>
<gene>
    <name evidence="2" type="ORF">FG476_02160</name>
    <name evidence="1" type="ORF">LOK82_12110</name>
</gene>
<name>A0A9Q4QRV7_XYLFS</name>
<dbReference type="EMBL" id="VDCJ01000321">
    <property type="protein sequence ID" value="MRU22931.1"/>
    <property type="molecule type" value="Genomic_DNA"/>
</dbReference>
<evidence type="ECO:0000313" key="1">
    <source>
        <dbReference type="EMBL" id="MDC6409316.1"/>
    </source>
</evidence>
<organism evidence="2 3">
    <name type="scientific">Xylella fastidiosa subsp. multiplex</name>
    <dbReference type="NCBI Taxonomy" id="644357"/>
    <lineage>
        <taxon>Bacteria</taxon>
        <taxon>Pseudomonadati</taxon>
        <taxon>Pseudomonadota</taxon>
        <taxon>Gammaproteobacteria</taxon>
        <taxon>Lysobacterales</taxon>
        <taxon>Lysobacteraceae</taxon>
        <taxon>Xylella</taxon>
    </lineage>
</organism>
<reference evidence="2" key="1">
    <citation type="submission" date="2019-05" db="EMBL/GenBank/DDBJ databases">
        <authorList>
            <person name="Castillo A."/>
            <person name="Giampetruzzi A."/>
            <person name="Landa B."/>
            <person name="Saponari M."/>
            <person name="Almeida R.P.P."/>
            <person name="Moralejo E."/>
            <person name="Marco-Noales E."/>
            <person name="Velasco-Amo M.P."/>
            <person name="Roman-Ecija M."/>
            <person name="Navarro I."/>
            <person name="Monterde A."/>
            <person name="Barbe S."/>
        </authorList>
    </citation>
    <scope>NUCLEOTIDE SEQUENCE</scope>
    <source>
        <strain evidence="2">XYL1981</strain>
    </source>
</reference>
<comment type="caution">
    <text evidence="2">The sequence shown here is derived from an EMBL/GenBank/DDBJ whole genome shotgun (WGS) entry which is preliminary data.</text>
</comment>
<proteinExistence type="predicted"/>
<dbReference type="RefSeq" id="WP_021358405.1">
    <property type="nucleotide sequence ID" value="NZ_CP047134.1"/>
</dbReference>
<dbReference type="AlphaFoldDB" id="A0A9Q4QRV7"/>
<reference evidence="2" key="2">
    <citation type="journal article" date="2020" name="Appl. Environ. Microbiol.">
        <title>Multiple intercontinental introductions associated with the emergence of a plant pathogen in Europe.</title>
        <authorList>
            <person name="Landa B.B."/>
            <person name="Castillo A.I."/>
            <person name="Giampetruzzi A."/>
            <person name="Kahn A."/>
            <person name="Roman-Ecija M."/>
            <person name="Velasco-Amo M.P."/>
            <person name="Navas-Cortes J.A."/>
            <person name="Marco-Noales E."/>
            <person name="Barbe S."/>
            <person name="Moralejo E."/>
            <person name="Coletta-Filho H.D."/>
            <person name="Saldarelli P."/>
            <person name="Saponari M."/>
            <person name="Almeida R.P.P."/>
        </authorList>
    </citation>
    <scope>NUCLEOTIDE SEQUENCE</scope>
    <source>
        <strain evidence="2">XYL1981</strain>
    </source>
</reference>
<reference evidence="1" key="4">
    <citation type="journal article" date="2023" name="Commun. Biol.">
        <title>Suspicions of two bridgehead invasions of Xylella fastidiosa subsp. multiplex in France.</title>
        <authorList>
            <person name="Dupas E."/>
            <person name="Durand K."/>
            <person name="Rieux A."/>
            <person name="Briand M."/>
            <person name="Pruvost O."/>
            <person name="Cunty A."/>
            <person name="Denance N."/>
            <person name="Donnadieu C."/>
            <person name="Legendre B."/>
            <person name="Lopez-Roques C."/>
            <person name="Cesbron S."/>
            <person name="Ravigne V."/>
            <person name="Jacques M.A."/>
        </authorList>
    </citation>
    <scope>NUCLEOTIDE SEQUENCE</scope>
    <source>
        <strain evidence="1">CFBP8070</strain>
    </source>
</reference>
<dbReference type="EMBL" id="JAJKGN010000002">
    <property type="protein sequence ID" value="MDC6409316.1"/>
    <property type="molecule type" value="Genomic_DNA"/>
</dbReference>
<protein>
    <submittedName>
        <fullName evidence="2">Uncharacterized protein</fullName>
    </submittedName>
</protein>
<evidence type="ECO:0000313" key="2">
    <source>
        <dbReference type="EMBL" id="MRU22931.1"/>
    </source>
</evidence>